<dbReference type="AlphaFoldDB" id="A0A3G2L402"/>
<dbReference type="GO" id="GO:0000160">
    <property type="term" value="P:phosphorelay signal transduction system"/>
    <property type="evidence" value="ECO:0007669"/>
    <property type="project" value="InterPro"/>
</dbReference>
<dbReference type="Gene3D" id="3.40.50.2300">
    <property type="match status" value="1"/>
</dbReference>
<evidence type="ECO:0000256" key="1">
    <source>
        <dbReference type="ARBA" id="ARBA00022553"/>
    </source>
</evidence>
<keyword evidence="5" id="KW-1185">Reference proteome</keyword>
<dbReference type="InterPro" id="IPR050595">
    <property type="entry name" value="Bact_response_regulator"/>
</dbReference>
<sequence>MDLRVLIVEDNFIIQMFLESGITALGHEVIGALDLGNDVLTFLESEKPNLIFLDIGLTGDLSGIDLGEIIHTKYQIPFVYLTGNSDKPTLARAMATKPLHIIKKPIDEDKLKKEIGLIVEKISSSDILSN</sequence>
<feature type="domain" description="Response regulatory" evidence="3">
    <location>
        <begin position="4"/>
        <end position="119"/>
    </location>
</feature>
<dbReference type="PANTHER" id="PTHR44591:SF3">
    <property type="entry name" value="RESPONSE REGULATORY DOMAIN-CONTAINING PROTEIN"/>
    <property type="match status" value="1"/>
</dbReference>
<dbReference type="RefSeq" id="WP_121848023.1">
    <property type="nucleotide sequence ID" value="NZ_CP032050.1"/>
</dbReference>
<dbReference type="SMART" id="SM00448">
    <property type="entry name" value="REC"/>
    <property type="match status" value="1"/>
</dbReference>
<dbReference type="InterPro" id="IPR011006">
    <property type="entry name" value="CheY-like_superfamily"/>
</dbReference>
<dbReference type="Pfam" id="PF00072">
    <property type="entry name" value="Response_reg"/>
    <property type="match status" value="1"/>
</dbReference>
<name>A0A3G2L402_9FLAO</name>
<proteinExistence type="predicted"/>
<keyword evidence="1 2" id="KW-0597">Phosphoprotein</keyword>
<dbReference type="OrthoDB" id="2962330at2"/>
<evidence type="ECO:0000256" key="2">
    <source>
        <dbReference type="PROSITE-ProRule" id="PRU00169"/>
    </source>
</evidence>
<organism evidence="4 5">
    <name type="scientific">Euzebyella marina</name>
    <dbReference type="NCBI Taxonomy" id="1761453"/>
    <lineage>
        <taxon>Bacteria</taxon>
        <taxon>Pseudomonadati</taxon>
        <taxon>Bacteroidota</taxon>
        <taxon>Flavobacteriia</taxon>
        <taxon>Flavobacteriales</taxon>
        <taxon>Flavobacteriaceae</taxon>
        <taxon>Euzebyella</taxon>
    </lineage>
</organism>
<dbReference type="KEGG" id="emar:D1013_06085"/>
<evidence type="ECO:0000313" key="5">
    <source>
        <dbReference type="Proteomes" id="UP000276309"/>
    </source>
</evidence>
<gene>
    <name evidence="4" type="ORF">D1013_06085</name>
</gene>
<evidence type="ECO:0000259" key="3">
    <source>
        <dbReference type="PROSITE" id="PS50110"/>
    </source>
</evidence>
<evidence type="ECO:0000313" key="4">
    <source>
        <dbReference type="EMBL" id="AYN66973.1"/>
    </source>
</evidence>
<dbReference type="EMBL" id="CP032050">
    <property type="protein sequence ID" value="AYN66973.1"/>
    <property type="molecule type" value="Genomic_DNA"/>
</dbReference>
<dbReference type="InterPro" id="IPR001789">
    <property type="entry name" value="Sig_transdc_resp-reg_receiver"/>
</dbReference>
<dbReference type="SUPFAM" id="SSF52172">
    <property type="entry name" value="CheY-like"/>
    <property type="match status" value="1"/>
</dbReference>
<dbReference type="PROSITE" id="PS50110">
    <property type="entry name" value="RESPONSE_REGULATORY"/>
    <property type="match status" value="1"/>
</dbReference>
<accession>A0A3G2L402</accession>
<dbReference type="PANTHER" id="PTHR44591">
    <property type="entry name" value="STRESS RESPONSE REGULATOR PROTEIN 1"/>
    <property type="match status" value="1"/>
</dbReference>
<reference evidence="4 5" key="1">
    <citation type="submission" date="2018-08" db="EMBL/GenBank/DDBJ databases">
        <title>The reduced genetic potential of extracellular carbohydrate catabolism in Euzebyella marina RN62, a Flavobacteriia bacterium isolated from the hadal water.</title>
        <authorList>
            <person name="Xue C."/>
        </authorList>
    </citation>
    <scope>NUCLEOTIDE SEQUENCE [LARGE SCALE GENOMIC DNA]</scope>
    <source>
        <strain evidence="4 5">RN62</strain>
    </source>
</reference>
<feature type="modified residue" description="4-aspartylphosphate" evidence="2">
    <location>
        <position position="54"/>
    </location>
</feature>
<protein>
    <submittedName>
        <fullName evidence="4">Response regulator</fullName>
    </submittedName>
</protein>
<dbReference type="Proteomes" id="UP000276309">
    <property type="component" value="Chromosome"/>
</dbReference>